<evidence type="ECO:0000313" key="2">
    <source>
        <dbReference type="EMBL" id="OGL86329.1"/>
    </source>
</evidence>
<feature type="transmembrane region" description="Helical" evidence="1">
    <location>
        <begin position="33"/>
        <end position="53"/>
    </location>
</feature>
<proteinExistence type="predicted"/>
<dbReference type="AlphaFoldDB" id="A0A1F7V728"/>
<evidence type="ECO:0008006" key="4">
    <source>
        <dbReference type="Google" id="ProtNLM"/>
    </source>
</evidence>
<keyword evidence="1" id="KW-1133">Transmembrane helix</keyword>
<sequence length="222" mass="24512">MNKKTKAEASGYKKYMSVFNRSIKTNPTGKPSLGYFPLLLGLIVIGTIGLQIYNRVPTAPSTPILLKTSDMIQLTRFEEIANRTQTPVTLPEKLFGSSLYLIGIYPSAVKDWPANSVSLVFVKDNARFVEMDVLPNVSLEKVTPQYTAYPQETIAIGDNQKGLLIHVRSGFDCTSPKPNTVPAMCLITNMLLFEKNGTLIQLSSDGNHITQGELIEMARSIK</sequence>
<reference evidence="2 3" key="1">
    <citation type="journal article" date="2016" name="Nat. Commun.">
        <title>Thousands of microbial genomes shed light on interconnected biogeochemical processes in an aquifer system.</title>
        <authorList>
            <person name="Anantharaman K."/>
            <person name="Brown C.T."/>
            <person name="Hug L.A."/>
            <person name="Sharon I."/>
            <person name="Castelle C.J."/>
            <person name="Probst A.J."/>
            <person name="Thomas B.C."/>
            <person name="Singh A."/>
            <person name="Wilkins M.J."/>
            <person name="Karaoz U."/>
            <person name="Brodie E.L."/>
            <person name="Williams K.H."/>
            <person name="Hubbard S.S."/>
            <person name="Banfield J.F."/>
        </authorList>
    </citation>
    <scope>NUCLEOTIDE SEQUENCE [LARGE SCALE GENOMIC DNA]</scope>
</reference>
<gene>
    <name evidence="2" type="ORF">A3I41_02095</name>
</gene>
<keyword evidence="1" id="KW-0472">Membrane</keyword>
<dbReference type="Proteomes" id="UP000176593">
    <property type="component" value="Unassembled WGS sequence"/>
</dbReference>
<keyword evidence="1" id="KW-0812">Transmembrane</keyword>
<evidence type="ECO:0000313" key="3">
    <source>
        <dbReference type="Proteomes" id="UP000176593"/>
    </source>
</evidence>
<name>A0A1F7V728_9BACT</name>
<evidence type="ECO:0000256" key="1">
    <source>
        <dbReference type="SAM" id="Phobius"/>
    </source>
</evidence>
<organism evidence="2 3">
    <name type="scientific">Candidatus Uhrbacteria bacterium RIFCSPLOWO2_02_FULL_48_18</name>
    <dbReference type="NCBI Taxonomy" id="1802408"/>
    <lineage>
        <taxon>Bacteria</taxon>
        <taxon>Candidatus Uhriibacteriota</taxon>
    </lineage>
</organism>
<comment type="caution">
    <text evidence="2">The sequence shown here is derived from an EMBL/GenBank/DDBJ whole genome shotgun (WGS) entry which is preliminary data.</text>
</comment>
<protein>
    <recommendedName>
        <fullName evidence="4">DUF4367 domain-containing protein</fullName>
    </recommendedName>
</protein>
<dbReference type="EMBL" id="MGEQ01000010">
    <property type="protein sequence ID" value="OGL86329.1"/>
    <property type="molecule type" value="Genomic_DNA"/>
</dbReference>
<accession>A0A1F7V728</accession>